<comment type="catalytic activity">
    <reaction evidence="11 12">
        <text>N(6)-[(R)-dihydrolipoyl]-L-lysyl-[protein] + succinyl-CoA = N(6)-[(R)-S(8)-succinyldihydrolipoyl]-L-lysyl-[protein] + CoA</text>
        <dbReference type="Rhea" id="RHEA:15213"/>
        <dbReference type="Rhea" id="RHEA-COMP:10475"/>
        <dbReference type="Rhea" id="RHEA-COMP:20092"/>
        <dbReference type="ChEBI" id="CHEBI:57287"/>
        <dbReference type="ChEBI" id="CHEBI:57292"/>
        <dbReference type="ChEBI" id="CHEBI:83100"/>
        <dbReference type="ChEBI" id="CHEBI:83120"/>
        <dbReference type="EC" id="2.3.1.61"/>
    </reaction>
</comment>
<reference evidence="17" key="1">
    <citation type="journal article" date="2020" name="Mol. Plant Microbe">
        <title>Rhizobial microsymbionts of the narrowly endemic Oxytropis species growing in Kamchatka are characterized by significant genetic diversity and possess a set of genes that are associated with T3SS and T6SS secretion systems and can affect the development of symbiosis.</title>
        <authorList>
            <person name="Safronova V."/>
            <person name="Guro P."/>
            <person name="Sazanova A."/>
            <person name="Kuznetsova I."/>
            <person name="Belimov A."/>
            <person name="Yakubov V."/>
            <person name="Chirak E."/>
            <person name="Afonin A."/>
            <person name="Gogolev Y."/>
            <person name="Andronov E."/>
            <person name="Tikhonovich I."/>
        </authorList>
    </citation>
    <scope>NUCLEOTIDE SEQUENCE [LARGE SCALE GENOMIC DNA]</scope>
    <source>
        <strain evidence="17">581</strain>
    </source>
</reference>
<comment type="similarity">
    <text evidence="3 12">Belongs to the 2-oxoacid dehydrogenase family.</text>
</comment>
<dbReference type="PROSITE" id="PS50968">
    <property type="entry name" value="BIOTINYL_LIPOYL"/>
    <property type="match status" value="1"/>
</dbReference>
<evidence type="ECO:0000256" key="12">
    <source>
        <dbReference type="RuleBase" id="RU361138"/>
    </source>
</evidence>
<dbReference type="Gene3D" id="3.30.559.10">
    <property type="entry name" value="Chloramphenicol acetyltransferase-like domain"/>
    <property type="match status" value="1"/>
</dbReference>
<dbReference type="SUPFAM" id="SSF51230">
    <property type="entry name" value="Single hybrid motif"/>
    <property type="match status" value="1"/>
</dbReference>
<evidence type="ECO:0000256" key="2">
    <source>
        <dbReference type="ARBA" id="ARBA00005145"/>
    </source>
</evidence>
<evidence type="ECO:0000256" key="9">
    <source>
        <dbReference type="ARBA" id="ARBA00022823"/>
    </source>
</evidence>
<dbReference type="UniPathway" id="UPA00868">
    <property type="reaction ID" value="UER00840"/>
</dbReference>
<dbReference type="FunFam" id="3.30.559.10:FF:000007">
    <property type="entry name" value="Dihydrolipoamide acetyltransferase component of pyruvate dehydrogenase complex"/>
    <property type="match status" value="1"/>
</dbReference>
<comment type="subunit">
    <text evidence="4">Forms a 24-polypeptide structural core with octahedral symmetry. Part of the 2-oxoglutarate dehydrogenase (OGDH) complex composed of E1 (2-oxoglutarate dehydrogenase), E2 (dihydrolipoamide succinyltransferase) and E3 (dihydrolipoamide dehydrogenase); the complex contains multiple copies of the three enzymatic components (E1, E2 and E3).</text>
</comment>
<evidence type="ECO:0000256" key="8">
    <source>
        <dbReference type="ARBA" id="ARBA00022679"/>
    </source>
</evidence>
<evidence type="ECO:0000256" key="7">
    <source>
        <dbReference type="ARBA" id="ARBA00022532"/>
    </source>
</evidence>
<dbReference type="NCBIfam" id="TIGR01347">
    <property type="entry name" value="sucB"/>
    <property type="match status" value="1"/>
</dbReference>
<dbReference type="PANTHER" id="PTHR43416">
    <property type="entry name" value="DIHYDROLIPOYLLYSINE-RESIDUE SUCCINYLTRANSFERASE COMPONENT OF 2-OXOGLUTARATE DEHYDROGENASE COMPLEX, MITOCHONDRIAL-RELATED"/>
    <property type="match status" value="1"/>
</dbReference>
<keyword evidence="9 12" id="KW-0450">Lipoyl</keyword>
<dbReference type="InterPro" id="IPR050537">
    <property type="entry name" value="2-oxoacid_dehydrogenase"/>
</dbReference>
<feature type="domain" description="Lipoyl-binding" evidence="14">
    <location>
        <begin position="1"/>
        <end position="76"/>
    </location>
</feature>
<dbReference type="InterPro" id="IPR000089">
    <property type="entry name" value="Biotin_lipoyl"/>
</dbReference>
<dbReference type="InterPro" id="IPR004167">
    <property type="entry name" value="PSBD"/>
</dbReference>
<dbReference type="SUPFAM" id="SSF47005">
    <property type="entry name" value="Peripheral subunit-binding domain of 2-oxo acid dehydrogenase complex"/>
    <property type="match status" value="1"/>
</dbReference>
<feature type="region of interest" description="Disordered" evidence="13">
    <location>
        <begin position="79"/>
        <end position="120"/>
    </location>
</feature>
<dbReference type="Pfam" id="PF02817">
    <property type="entry name" value="E3_binding"/>
    <property type="match status" value="1"/>
</dbReference>
<dbReference type="Gene3D" id="4.10.320.10">
    <property type="entry name" value="E3-binding domain"/>
    <property type="match status" value="1"/>
</dbReference>
<accession>A0A7G6U4C4</accession>
<dbReference type="Pfam" id="PF00364">
    <property type="entry name" value="Biotin_lipoyl"/>
    <property type="match status" value="1"/>
</dbReference>
<dbReference type="Proteomes" id="UP000515291">
    <property type="component" value="Chromosome"/>
</dbReference>
<evidence type="ECO:0000259" key="15">
    <source>
        <dbReference type="PROSITE" id="PS51826"/>
    </source>
</evidence>
<name>A0A7G6U4C4_9BRAD</name>
<keyword evidence="7 12" id="KW-0816">Tricarboxylic acid cycle</keyword>
<proteinExistence type="inferred from homology"/>
<evidence type="ECO:0000313" key="17">
    <source>
        <dbReference type="Proteomes" id="UP000515291"/>
    </source>
</evidence>
<dbReference type="PANTHER" id="PTHR43416:SF5">
    <property type="entry name" value="DIHYDROLIPOYLLYSINE-RESIDUE SUCCINYLTRANSFERASE COMPONENT OF 2-OXOGLUTARATE DEHYDROGENASE COMPLEX, MITOCHONDRIAL"/>
    <property type="match status" value="1"/>
</dbReference>
<dbReference type="GO" id="GO:0005829">
    <property type="term" value="C:cytosol"/>
    <property type="evidence" value="ECO:0007669"/>
    <property type="project" value="TreeGrafter"/>
</dbReference>
<dbReference type="InterPro" id="IPR003016">
    <property type="entry name" value="2-oxoA_DH_lipoyl-BS"/>
</dbReference>
<protein>
    <recommendedName>
        <fullName evidence="6 12">Dihydrolipoyllysine-residue succinyltransferase component of 2-oxoglutarate dehydrogenase complex</fullName>
        <ecNumber evidence="5 12">2.3.1.61</ecNumber>
    </recommendedName>
    <alternativeName>
        <fullName evidence="12">2-oxoglutarate dehydrogenase complex component E2</fullName>
    </alternativeName>
</protein>
<gene>
    <name evidence="16" type="primary">odhB</name>
    <name evidence="16" type="ORF">HB776_23625</name>
</gene>
<organism evidence="16 17">
    <name type="scientific">Tardiphaga robiniae</name>
    <dbReference type="NCBI Taxonomy" id="943830"/>
    <lineage>
        <taxon>Bacteria</taxon>
        <taxon>Pseudomonadati</taxon>
        <taxon>Pseudomonadota</taxon>
        <taxon>Alphaproteobacteria</taxon>
        <taxon>Hyphomicrobiales</taxon>
        <taxon>Nitrobacteraceae</taxon>
        <taxon>Tardiphaga</taxon>
    </lineage>
</organism>
<dbReference type="InterPro" id="IPR036625">
    <property type="entry name" value="E3-bd_dom_sf"/>
</dbReference>
<dbReference type="NCBIfam" id="NF004309">
    <property type="entry name" value="PRK05704.1"/>
    <property type="match status" value="1"/>
</dbReference>
<dbReference type="RefSeq" id="WP_093757753.1">
    <property type="nucleotide sequence ID" value="NZ_CP050292.1"/>
</dbReference>
<feature type="domain" description="Peripheral subunit-binding (PSBD)" evidence="15">
    <location>
        <begin position="117"/>
        <end position="154"/>
    </location>
</feature>
<comment type="pathway">
    <text evidence="2 12">Amino-acid degradation; L-lysine degradation via saccharopine pathway; glutaryl-CoA from L-lysine: step 6/6.</text>
</comment>
<dbReference type="PROSITE" id="PS51826">
    <property type="entry name" value="PSBD"/>
    <property type="match status" value="1"/>
</dbReference>
<evidence type="ECO:0000256" key="5">
    <source>
        <dbReference type="ARBA" id="ARBA00012945"/>
    </source>
</evidence>
<dbReference type="SUPFAM" id="SSF52777">
    <property type="entry name" value="CoA-dependent acyltransferases"/>
    <property type="match status" value="1"/>
</dbReference>
<dbReference type="GO" id="GO:0045252">
    <property type="term" value="C:oxoglutarate dehydrogenase complex"/>
    <property type="evidence" value="ECO:0007669"/>
    <property type="project" value="UniProtKB-UniRule"/>
</dbReference>
<dbReference type="AlphaFoldDB" id="A0A7G6U4C4"/>
<dbReference type="InterPro" id="IPR001078">
    <property type="entry name" value="2-oxoacid_DH_actylTfrase"/>
</dbReference>
<evidence type="ECO:0000256" key="3">
    <source>
        <dbReference type="ARBA" id="ARBA00007317"/>
    </source>
</evidence>
<dbReference type="GO" id="GO:0033512">
    <property type="term" value="P:L-lysine catabolic process to acetyl-CoA via saccharopine"/>
    <property type="evidence" value="ECO:0007669"/>
    <property type="project" value="UniProtKB-UniRule"/>
</dbReference>
<evidence type="ECO:0000256" key="13">
    <source>
        <dbReference type="SAM" id="MobiDB-lite"/>
    </source>
</evidence>
<dbReference type="InterPro" id="IPR006255">
    <property type="entry name" value="SucB"/>
</dbReference>
<dbReference type="EMBL" id="CP050292">
    <property type="protein sequence ID" value="QND73856.1"/>
    <property type="molecule type" value="Genomic_DNA"/>
</dbReference>
<dbReference type="GO" id="GO:0004149">
    <property type="term" value="F:dihydrolipoyllysine-residue succinyltransferase activity"/>
    <property type="evidence" value="ECO:0007669"/>
    <property type="project" value="UniProtKB-UniRule"/>
</dbReference>
<evidence type="ECO:0000259" key="14">
    <source>
        <dbReference type="PROSITE" id="PS50968"/>
    </source>
</evidence>
<evidence type="ECO:0000313" key="16">
    <source>
        <dbReference type="EMBL" id="QND73856.1"/>
    </source>
</evidence>
<dbReference type="Gene3D" id="2.40.50.100">
    <property type="match status" value="1"/>
</dbReference>
<evidence type="ECO:0000256" key="1">
    <source>
        <dbReference type="ARBA" id="ARBA00004052"/>
    </source>
</evidence>
<feature type="compositionally biased region" description="Low complexity" evidence="13">
    <location>
        <begin position="82"/>
        <end position="113"/>
    </location>
</feature>
<dbReference type="InterPro" id="IPR023213">
    <property type="entry name" value="CAT-like_dom_sf"/>
</dbReference>
<dbReference type="CDD" id="cd06849">
    <property type="entry name" value="lipoyl_domain"/>
    <property type="match status" value="1"/>
</dbReference>
<comment type="cofactor">
    <cofactor evidence="12">
        <name>(R)-lipoate</name>
        <dbReference type="ChEBI" id="CHEBI:83088"/>
    </cofactor>
    <text evidence="12">Binds 1 lipoyl cofactor covalently.</text>
</comment>
<keyword evidence="10 12" id="KW-0012">Acyltransferase</keyword>
<dbReference type="KEGG" id="trb:HB776_23625"/>
<dbReference type="GO" id="GO:0006099">
    <property type="term" value="P:tricarboxylic acid cycle"/>
    <property type="evidence" value="ECO:0007669"/>
    <property type="project" value="UniProtKB-UniRule"/>
</dbReference>
<comment type="function">
    <text evidence="1 12">E2 component of the 2-oxoglutarate dehydrogenase (OGDH) complex which catalyzes the second step in the conversion of 2-oxoglutarate to succinyl-CoA and CO(2).</text>
</comment>
<sequence>MTEIRVPTLGESVTEATIGRWFKKAGDAVAVDEPLVELETDKVTIEVPAPSAGVLGEIVAKDGETVAVGALLGQITDGAGGAKPAAAPAKPAAPAPAAAPAAATPAPAQKSAPVDAPLAPSVRKISAESGIDAATVPGSGKDGRVTKGDMLAAIEKAASAPTPINQSAAAVQVRAPSPADDAAREERVKMTRLRQTIARRLKDVQNTAAMLTTFNEVDMTNVMALRSQYKDVFEKKHGTKLGFMGFFTKACVQALKDIPAVNAEIDGSDLIYKNYYHVGVAVGTDKGLVVPVVRDCDTKSISDIEKTIADFGKRARDGQLKIDEMQGGTFTITNGGIYGSLMSTPILNAPQSAILGMHKIQERPVVVGGKIEIRPMMYLAVSYDHRVIDGKEAVTFLVRVKESLEDPARLVLDL</sequence>
<dbReference type="EC" id="2.3.1.61" evidence="5 12"/>
<evidence type="ECO:0000256" key="11">
    <source>
        <dbReference type="ARBA" id="ARBA00052761"/>
    </source>
</evidence>
<evidence type="ECO:0000256" key="4">
    <source>
        <dbReference type="ARBA" id="ARBA00011666"/>
    </source>
</evidence>
<dbReference type="Pfam" id="PF00198">
    <property type="entry name" value="2-oxoacid_dh"/>
    <property type="match status" value="1"/>
</dbReference>
<evidence type="ECO:0000256" key="10">
    <source>
        <dbReference type="ARBA" id="ARBA00023315"/>
    </source>
</evidence>
<evidence type="ECO:0000256" key="6">
    <source>
        <dbReference type="ARBA" id="ARBA00019511"/>
    </source>
</evidence>
<dbReference type="PROSITE" id="PS00189">
    <property type="entry name" value="LIPOYL"/>
    <property type="match status" value="1"/>
</dbReference>
<dbReference type="InterPro" id="IPR011053">
    <property type="entry name" value="Single_hybrid_motif"/>
</dbReference>
<keyword evidence="8 12" id="KW-0808">Transferase</keyword>